<feature type="compositionally biased region" description="Pro residues" evidence="1">
    <location>
        <begin position="789"/>
        <end position="802"/>
    </location>
</feature>
<feature type="region of interest" description="Disordered" evidence="1">
    <location>
        <begin position="364"/>
        <end position="428"/>
    </location>
</feature>
<dbReference type="AlphaFoldDB" id="A0AAD6X1T7"/>
<feature type="region of interest" description="Disordered" evidence="1">
    <location>
        <begin position="610"/>
        <end position="636"/>
    </location>
</feature>
<comment type="caution">
    <text evidence="2">The sequence shown here is derived from an EMBL/GenBank/DDBJ whole genome shotgun (WGS) entry which is preliminary data.</text>
</comment>
<feature type="region of interest" description="Disordered" evidence="1">
    <location>
        <begin position="693"/>
        <end position="1028"/>
    </location>
</feature>
<accession>A0AAD6X1T7</accession>
<sequence>MSTPNFPPHIWNDPRYAHSRAVFEFLVEFYSFASTPQVLTSYRWTALGKNGQILRELPTAQHADAMTPMEQFAFLNVVGIVSDLWPRLGSLGNYNKKFPNDLVKAKYIIALLRPGLDNDPILAPSYDSAYENLTRLVEFAVNGTGLEHFFIEEQRKPCLRFTRPLFESKKNGAAYVNPPEEISPNSWNIPANCRDDFNTALQDHYLRAIRVFDADGRRMAPADIERLLPGSLAKVTFKLLTYKIKGEGTGFKNSVTAEMVEVTIIQNARPKQQDPFRQAGPLVPLPPRSQQHRPGATGQSSQPAWASAPPHALNAESPPAGSAPTRPPSVRPADYGVWNALQGVTNPSLSASLLPFQQQPIDAAARPNAAPAQTSPDSVPRPTTPRAWGQPSARSLPTTPTSHPAGDGRSLSRSHSGGTPNSDIPSFWTSPPAYGAPIWGSSSSHAAPLSHTWESPTPRRPVSRVGEGPATALTVRRDDGTDGSNYNTRGRLDGVHDGRAGSTDPGTGNAVNPYAVQRAPQDHTHQQGLPGRTLLPPNAHADMLGQHDAGNSAHVAGTNGLSPLPPGIYANGNHFPGAPNTGPNPPGHGNVLSHQFPHPNWMGYSNPPGVASRPEPGPAAAPINAHEDNPHFPPGIPIPPPNWVGYSNTPGVASRPERAPSAPPIIAHENTPHFPPGIPIPHPNWVGYSNAHDVASRPERAPSAPPVIGHESTPHFPPGIPVTPDGRPAHGTPPNTGGFTSGPEREPSATGEIGQQAGGPSPPSIPAAPHPYPGPTVRPMAGHPEHRLMPPPTSPRVLPPASPHGSLPSSPPRQTHHEHAGSGLYGAAPPHQEDSPHGGGDETSWVPHVSGGQPRVSLPASNLTRPNTPFPSSAAGPESEYGALLPAFGSSTPDAPTFIPTSRLTGWGEEVVTLNDTRSTSTPLFLPSPPRSGEHSPATGFGGDARFDNVRGSPEYQASWSADYGNSSRSFNESRETESAEDGAPSRGSGSLSSTSTDESGESTASLQEKEGATSTTKATATVSGVHAASEQGYATQLTMNEVMTKTIATLSAFE</sequence>
<feature type="compositionally biased region" description="Polar residues" evidence="1">
    <location>
        <begin position="956"/>
        <end position="971"/>
    </location>
</feature>
<gene>
    <name evidence="2" type="ORF">C8F04DRAFT_1184179</name>
</gene>
<evidence type="ECO:0000256" key="1">
    <source>
        <dbReference type="SAM" id="MobiDB-lite"/>
    </source>
</evidence>
<feature type="region of interest" description="Disordered" evidence="1">
    <location>
        <begin position="442"/>
        <end position="591"/>
    </location>
</feature>
<feature type="compositionally biased region" description="Polar residues" evidence="1">
    <location>
        <begin position="411"/>
        <end position="428"/>
    </location>
</feature>
<organism evidence="2 3">
    <name type="scientific">Mycena alexandri</name>
    <dbReference type="NCBI Taxonomy" id="1745969"/>
    <lineage>
        <taxon>Eukaryota</taxon>
        <taxon>Fungi</taxon>
        <taxon>Dikarya</taxon>
        <taxon>Basidiomycota</taxon>
        <taxon>Agaricomycotina</taxon>
        <taxon>Agaricomycetes</taxon>
        <taxon>Agaricomycetidae</taxon>
        <taxon>Agaricales</taxon>
        <taxon>Marasmiineae</taxon>
        <taxon>Mycenaceae</taxon>
        <taxon>Mycena</taxon>
    </lineage>
</organism>
<evidence type="ECO:0000313" key="2">
    <source>
        <dbReference type="EMBL" id="KAJ7033487.1"/>
    </source>
</evidence>
<proteinExistence type="predicted"/>
<feature type="compositionally biased region" description="Basic and acidic residues" evidence="1">
    <location>
        <begin position="831"/>
        <end position="840"/>
    </location>
</feature>
<keyword evidence="3" id="KW-1185">Reference proteome</keyword>
<feature type="compositionally biased region" description="Polar residues" evidence="1">
    <location>
        <begin position="859"/>
        <end position="871"/>
    </location>
</feature>
<feature type="compositionally biased region" description="Low complexity" evidence="1">
    <location>
        <begin position="986"/>
        <end position="1006"/>
    </location>
</feature>
<dbReference type="Proteomes" id="UP001218188">
    <property type="component" value="Unassembled WGS sequence"/>
</dbReference>
<evidence type="ECO:0000313" key="3">
    <source>
        <dbReference type="Proteomes" id="UP001218188"/>
    </source>
</evidence>
<feature type="compositionally biased region" description="Basic and acidic residues" evidence="1">
    <location>
        <begin position="490"/>
        <end position="499"/>
    </location>
</feature>
<feature type="compositionally biased region" description="Polar residues" evidence="1">
    <location>
        <begin position="889"/>
        <end position="904"/>
    </location>
</feature>
<feature type="compositionally biased region" description="Pro residues" evidence="1">
    <location>
        <begin position="760"/>
        <end position="776"/>
    </location>
</feature>
<feature type="region of interest" description="Disordered" evidence="1">
    <location>
        <begin position="268"/>
        <end position="331"/>
    </location>
</feature>
<feature type="compositionally biased region" description="Low complexity" evidence="1">
    <location>
        <begin position="1013"/>
        <end position="1026"/>
    </location>
</feature>
<dbReference type="EMBL" id="JARJCM010000065">
    <property type="protein sequence ID" value="KAJ7033487.1"/>
    <property type="molecule type" value="Genomic_DNA"/>
</dbReference>
<reference evidence="2" key="1">
    <citation type="submission" date="2023-03" db="EMBL/GenBank/DDBJ databases">
        <title>Massive genome expansion in bonnet fungi (Mycena s.s.) driven by repeated elements and novel gene families across ecological guilds.</title>
        <authorList>
            <consortium name="Lawrence Berkeley National Laboratory"/>
            <person name="Harder C.B."/>
            <person name="Miyauchi S."/>
            <person name="Viragh M."/>
            <person name="Kuo A."/>
            <person name="Thoen E."/>
            <person name="Andreopoulos B."/>
            <person name="Lu D."/>
            <person name="Skrede I."/>
            <person name="Drula E."/>
            <person name="Henrissat B."/>
            <person name="Morin E."/>
            <person name="Kohler A."/>
            <person name="Barry K."/>
            <person name="LaButti K."/>
            <person name="Morin E."/>
            <person name="Salamov A."/>
            <person name="Lipzen A."/>
            <person name="Mereny Z."/>
            <person name="Hegedus B."/>
            <person name="Baldrian P."/>
            <person name="Stursova M."/>
            <person name="Weitz H."/>
            <person name="Taylor A."/>
            <person name="Grigoriev I.V."/>
            <person name="Nagy L.G."/>
            <person name="Martin F."/>
            <person name="Kauserud H."/>
        </authorList>
    </citation>
    <scope>NUCLEOTIDE SEQUENCE</scope>
    <source>
        <strain evidence="2">CBHHK200</strain>
    </source>
</reference>
<protein>
    <submittedName>
        <fullName evidence="2">Uncharacterized protein</fullName>
    </submittedName>
</protein>
<feature type="compositionally biased region" description="Polar residues" evidence="1">
    <location>
        <begin position="392"/>
        <end position="402"/>
    </location>
</feature>
<name>A0AAD6X1T7_9AGAR</name>